<dbReference type="RefSeq" id="WP_048154680.1">
    <property type="nucleotide sequence ID" value="NZ_CP009528.1"/>
</dbReference>
<dbReference type="PANTHER" id="PTHR48090">
    <property type="entry name" value="UNDECAPRENYL-PHOSPHATE 4-DEOXY-4-FORMAMIDO-L-ARABINOSE TRANSFERASE-RELATED"/>
    <property type="match status" value="1"/>
</dbReference>
<dbReference type="HOGENOM" id="CLU_033536_7_2_2"/>
<dbReference type="InterPro" id="IPR001173">
    <property type="entry name" value="Glyco_trans_2-like"/>
</dbReference>
<evidence type="ECO:0000259" key="2">
    <source>
        <dbReference type="Pfam" id="PF00535"/>
    </source>
</evidence>
<dbReference type="PATRIC" id="fig|1434108.4.peg.939"/>
<dbReference type="GeneID" id="24843986"/>
<proteinExistence type="predicted"/>
<evidence type="ECO:0000313" key="4">
    <source>
        <dbReference type="Proteomes" id="UP000033033"/>
    </source>
</evidence>
<dbReference type="InterPro" id="IPR029044">
    <property type="entry name" value="Nucleotide-diphossugar_trans"/>
</dbReference>
<dbReference type="KEGG" id="mby:MSBRM_0777"/>
<keyword evidence="1" id="KW-0472">Membrane</keyword>
<dbReference type="GO" id="GO:0016740">
    <property type="term" value="F:transferase activity"/>
    <property type="evidence" value="ECO:0007669"/>
    <property type="project" value="UniProtKB-KW"/>
</dbReference>
<dbReference type="CDD" id="cd04179">
    <property type="entry name" value="DPM_DPG-synthase_like"/>
    <property type="match status" value="1"/>
</dbReference>
<organism evidence="3 4">
    <name type="scientific">Methanosarcina barkeri MS</name>
    <dbReference type="NCBI Taxonomy" id="1434108"/>
    <lineage>
        <taxon>Archaea</taxon>
        <taxon>Methanobacteriati</taxon>
        <taxon>Methanobacteriota</taxon>
        <taxon>Stenosarchaea group</taxon>
        <taxon>Methanomicrobia</taxon>
        <taxon>Methanosarcinales</taxon>
        <taxon>Methanosarcinaceae</taxon>
        <taxon>Methanosarcina</taxon>
    </lineage>
</organism>
<accession>A0A0E3QT42</accession>
<reference evidence="3 4" key="1">
    <citation type="submission" date="2014-07" db="EMBL/GenBank/DDBJ databases">
        <title>Methanogenic archaea and the global carbon cycle.</title>
        <authorList>
            <person name="Henriksen J.R."/>
            <person name="Luke J."/>
            <person name="Reinhart S."/>
            <person name="Benedict M.N."/>
            <person name="Youngblut N.D."/>
            <person name="Metcalf M.E."/>
            <person name="Whitaker R.J."/>
            <person name="Metcalf W.W."/>
        </authorList>
    </citation>
    <scope>NUCLEOTIDE SEQUENCE [LARGE SCALE GENOMIC DNA]</scope>
    <source>
        <strain evidence="3 4">MS</strain>
    </source>
</reference>
<feature type="transmembrane region" description="Helical" evidence="1">
    <location>
        <begin position="253"/>
        <end position="275"/>
    </location>
</feature>
<protein>
    <submittedName>
        <fullName evidence="3">Glycosyltransferase (Family 2)</fullName>
    </submittedName>
</protein>
<dbReference type="PANTHER" id="PTHR48090:SF7">
    <property type="entry name" value="RFBJ PROTEIN"/>
    <property type="match status" value="1"/>
</dbReference>
<name>A0A0E3QT42_METBA</name>
<dbReference type="Proteomes" id="UP000033033">
    <property type="component" value="Chromosome"/>
</dbReference>
<keyword evidence="1" id="KW-1133">Transmembrane helix</keyword>
<dbReference type="EMBL" id="CP009528">
    <property type="protein sequence ID" value="AKB53775.1"/>
    <property type="molecule type" value="Genomic_DNA"/>
</dbReference>
<feature type="transmembrane region" description="Helical" evidence="1">
    <location>
        <begin position="290"/>
        <end position="316"/>
    </location>
</feature>
<evidence type="ECO:0000256" key="1">
    <source>
        <dbReference type="SAM" id="Phobius"/>
    </source>
</evidence>
<keyword evidence="3" id="KW-0808">Transferase</keyword>
<dbReference type="SUPFAM" id="SSF53448">
    <property type="entry name" value="Nucleotide-diphospho-sugar transferases"/>
    <property type="match status" value="1"/>
</dbReference>
<dbReference type="STRING" id="1434108.MSBRM_0777"/>
<dbReference type="FunFam" id="3.90.550.10:FF:000129">
    <property type="entry name" value="Glycosyltransferase family 2 protein"/>
    <property type="match status" value="1"/>
</dbReference>
<evidence type="ECO:0000313" key="3">
    <source>
        <dbReference type="EMBL" id="AKB53775.1"/>
    </source>
</evidence>
<keyword evidence="4" id="KW-1185">Reference proteome</keyword>
<dbReference type="Gene3D" id="3.90.550.10">
    <property type="entry name" value="Spore Coat Polysaccharide Biosynthesis Protein SpsA, Chain A"/>
    <property type="match status" value="1"/>
</dbReference>
<dbReference type="Pfam" id="PF00535">
    <property type="entry name" value="Glycos_transf_2"/>
    <property type="match status" value="1"/>
</dbReference>
<feature type="domain" description="Glycosyltransferase 2-like" evidence="2">
    <location>
        <begin position="31"/>
        <end position="180"/>
    </location>
</feature>
<dbReference type="InterPro" id="IPR050256">
    <property type="entry name" value="Glycosyltransferase_2"/>
</dbReference>
<gene>
    <name evidence="3" type="ORF">MSBRM_0777</name>
</gene>
<dbReference type="AlphaFoldDB" id="A0A0E3QT42"/>
<sequence length="322" mass="34770">MSSGKIVDKSAQHTIQKQSECVKSTAPQNVTVILPAFNEEISIGSIVLLTRHYADNVIVVDDGSSDRTAEIARKAGAEVIIHEVNKGKGAALKTGFEAADDLGADIIVTMDSDGQHNPAEIPKLVEPIIKGEADMVNGNRYLNGLDQNTPSYRRIGQTILDGVTKLNSGIQITDSQSGFRAFSASTKDVFRFKAKGMAIESEMLADAGKSGLRIAEVEIGVRYDVDCSTVNPIKHGFGVLFMILKDIEFNKPLYYLTIPGLVLGISGLVMGTFFIQDFTMGKSLYFGPTMLMILFIIIGSFMALTGILLHSISAILEDAKAF</sequence>
<keyword evidence="1" id="KW-0812">Transmembrane</keyword>